<accession>A0A7M5VDD2</accession>
<comment type="subunit">
    <text evidence="10">Heterodimer; heterodimerization with TRMT112 is required for S-adenosyl-L-methionine-binding.</text>
</comment>
<dbReference type="InterPro" id="IPR002052">
    <property type="entry name" value="DNA_methylase_N6_adenine_CS"/>
</dbReference>
<comment type="catalytic activity">
    <reaction evidence="7">
        <text>L-lysyl-[histone] + S-adenosyl-L-methionine = N(6)-methyl-L-lysyl-[histone] + S-adenosyl-L-homocysteine + H(+)</text>
        <dbReference type="Rhea" id="RHEA:10024"/>
        <dbReference type="Rhea" id="RHEA-COMP:9845"/>
        <dbReference type="Rhea" id="RHEA-COMP:9846"/>
        <dbReference type="ChEBI" id="CHEBI:15378"/>
        <dbReference type="ChEBI" id="CHEBI:29969"/>
        <dbReference type="ChEBI" id="CHEBI:57856"/>
        <dbReference type="ChEBI" id="CHEBI:59789"/>
        <dbReference type="ChEBI" id="CHEBI:61929"/>
    </reaction>
    <physiologicalReaction direction="left-to-right" evidence="7">
        <dbReference type="Rhea" id="RHEA:10025"/>
    </physiologicalReaction>
</comment>
<evidence type="ECO:0000256" key="10">
    <source>
        <dbReference type="ARBA" id="ARBA00062344"/>
    </source>
</evidence>
<dbReference type="InterPro" id="IPR029063">
    <property type="entry name" value="SAM-dependent_MTases_sf"/>
</dbReference>
<evidence type="ECO:0000256" key="5">
    <source>
        <dbReference type="ARBA" id="ARBA00022691"/>
    </source>
</evidence>
<proteinExistence type="inferred from homology"/>
<dbReference type="OrthoDB" id="1405469at2759"/>
<dbReference type="NCBIfam" id="TIGR00537">
    <property type="entry name" value="hemK_rel_arch"/>
    <property type="match status" value="1"/>
</dbReference>
<dbReference type="InterPro" id="IPR052190">
    <property type="entry name" value="Euk-Arch_PrmC-MTase"/>
</dbReference>
<evidence type="ECO:0000256" key="2">
    <source>
        <dbReference type="ARBA" id="ARBA00006149"/>
    </source>
</evidence>
<evidence type="ECO:0000256" key="14">
    <source>
        <dbReference type="ARBA" id="ARBA00083337"/>
    </source>
</evidence>
<keyword evidence="5" id="KW-0949">S-adenosyl-L-methionine</keyword>
<evidence type="ECO:0000256" key="7">
    <source>
        <dbReference type="ARBA" id="ARBA00048619"/>
    </source>
</evidence>
<sequence>MVAVKSKVFFKFYILNAKEDQTIILIRSDCLRFFNVMSNLPTPAFKSLTQEDLEKVYEPAEDTFLLIDSLERDRLLIQNKRPCIALELGPGSGIVITFLAKHITPGICCFASDINFHASYCTRKTSLENKVTVEVTTDYLVGSFCKRMRKNIDVLIFNPPYVVTPSSEVGSKDLLASWAGGVDGREVIDKFLPIVPELLSEEGCFYLLLLEQNKPDEIVEVMKDKYNLQASLVLERKTGPEYLKVFRFEFIT</sequence>
<reference evidence="17" key="1">
    <citation type="submission" date="2021-01" db="UniProtKB">
        <authorList>
            <consortium name="EnsemblMetazoa"/>
        </authorList>
    </citation>
    <scope>IDENTIFICATION</scope>
</reference>
<keyword evidence="18" id="KW-1185">Reference proteome</keyword>
<evidence type="ECO:0000313" key="17">
    <source>
        <dbReference type="EnsemblMetazoa" id="CLYHEMP012355.2"/>
    </source>
</evidence>
<organism evidence="17 18">
    <name type="scientific">Clytia hemisphaerica</name>
    <dbReference type="NCBI Taxonomy" id="252671"/>
    <lineage>
        <taxon>Eukaryota</taxon>
        <taxon>Metazoa</taxon>
        <taxon>Cnidaria</taxon>
        <taxon>Hydrozoa</taxon>
        <taxon>Hydroidolina</taxon>
        <taxon>Leptothecata</taxon>
        <taxon>Obeliida</taxon>
        <taxon>Clytiidae</taxon>
        <taxon>Clytia</taxon>
    </lineage>
</organism>
<name>A0A7M5VDD2_9CNID</name>
<dbReference type="PANTHER" id="PTHR45875">
    <property type="entry name" value="METHYLTRANSFERASE N6AMT1"/>
    <property type="match status" value="1"/>
</dbReference>
<dbReference type="Gene3D" id="3.40.50.150">
    <property type="entry name" value="Vaccinia Virus protein VP39"/>
    <property type="match status" value="1"/>
</dbReference>
<evidence type="ECO:0000256" key="4">
    <source>
        <dbReference type="ARBA" id="ARBA00022679"/>
    </source>
</evidence>
<keyword evidence="4" id="KW-0808">Transferase</keyword>
<keyword evidence="6" id="KW-0539">Nucleus</keyword>
<evidence type="ECO:0000256" key="15">
    <source>
        <dbReference type="ARBA" id="ARBA00093624"/>
    </source>
</evidence>
<evidence type="ECO:0000256" key="9">
    <source>
        <dbReference type="ARBA" id="ARBA00053180"/>
    </source>
</evidence>
<dbReference type="GO" id="GO:0036009">
    <property type="term" value="F:protein-glutamine N-methyltransferase activity"/>
    <property type="evidence" value="ECO:0007669"/>
    <property type="project" value="UniProtKB-ARBA"/>
</dbReference>
<evidence type="ECO:0000256" key="6">
    <source>
        <dbReference type="ARBA" id="ARBA00023242"/>
    </source>
</evidence>
<dbReference type="Proteomes" id="UP000594262">
    <property type="component" value="Unplaced"/>
</dbReference>
<keyword evidence="3" id="KW-0489">Methyltransferase</keyword>
<dbReference type="EnsemblMetazoa" id="CLYHEMT012355.2">
    <property type="protein sequence ID" value="CLYHEMP012355.2"/>
    <property type="gene ID" value="CLYHEMG012355"/>
</dbReference>
<dbReference type="GO" id="GO:0003676">
    <property type="term" value="F:nucleic acid binding"/>
    <property type="evidence" value="ECO:0007669"/>
    <property type="project" value="InterPro"/>
</dbReference>
<dbReference type="GO" id="GO:0005634">
    <property type="term" value="C:nucleus"/>
    <property type="evidence" value="ECO:0007669"/>
    <property type="project" value="UniProtKB-SubCell"/>
</dbReference>
<evidence type="ECO:0000256" key="12">
    <source>
        <dbReference type="ARBA" id="ARBA00076540"/>
    </source>
</evidence>
<evidence type="ECO:0000256" key="11">
    <source>
        <dbReference type="ARBA" id="ARBA00075330"/>
    </source>
</evidence>
<evidence type="ECO:0000256" key="3">
    <source>
        <dbReference type="ARBA" id="ARBA00022603"/>
    </source>
</evidence>
<evidence type="ECO:0000256" key="8">
    <source>
        <dbReference type="ARBA" id="ARBA00050903"/>
    </source>
</evidence>
<evidence type="ECO:0000256" key="1">
    <source>
        <dbReference type="ARBA" id="ARBA00004123"/>
    </source>
</evidence>
<protein>
    <recommendedName>
        <fullName evidence="15">Methyltransferase HEMK2</fullName>
    </recommendedName>
    <alternativeName>
        <fullName evidence="14">HemK methyltransferase family member 2</fullName>
    </alternativeName>
    <alternativeName>
        <fullName evidence="12">Lysine N-methyltransferase 9</fullName>
    </alternativeName>
    <alternativeName>
        <fullName evidence="11">Methylarsonite methyltransferase N6AMT1</fullName>
    </alternativeName>
    <alternativeName>
        <fullName evidence="16">Methyltransferase N6AMT1</fullName>
    </alternativeName>
    <alternativeName>
        <fullName evidence="13">Protein N(5)-glutamine methyltransferase</fullName>
    </alternativeName>
</protein>
<comment type="subcellular location">
    <subcellularLocation>
        <location evidence="1">Nucleus</location>
    </subcellularLocation>
</comment>
<evidence type="ECO:0000313" key="18">
    <source>
        <dbReference type="Proteomes" id="UP000594262"/>
    </source>
</evidence>
<dbReference type="PANTHER" id="PTHR45875:SF1">
    <property type="entry name" value="METHYLTRANSFERASE N6AMT1"/>
    <property type="match status" value="1"/>
</dbReference>
<dbReference type="AlphaFoldDB" id="A0A7M5VDD2"/>
<dbReference type="InterPro" id="IPR004557">
    <property type="entry name" value="PrmC-related"/>
</dbReference>
<comment type="catalytic activity">
    <reaction evidence="8">
        <text>methylarsonous acid + S-adenosyl-L-methionine = dimethylarsinate + S-adenosyl-L-homocysteine + 2 H(+)</text>
        <dbReference type="Rhea" id="RHEA:11684"/>
        <dbReference type="ChEBI" id="CHEBI:15378"/>
        <dbReference type="ChEBI" id="CHEBI:16223"/>
        <dbReference type="ChEBI" id="CHEBI:17826"/>
        <dbReference type="ChEBI" id="CHEBI:57856"/>
        <dbReference type="ChEBI" id="CHEBI:59789"/>
    </reaction>
</comment>
<dbReference type="GO" id="GO:0035657">
    <property type="term" value="C:eRF1 methyltransferase complex"/>
    <property type="evidence" value="ECO:0007669"/>
    <property type="project" value="TreeGrafter"/>
</dbReference>
<comment type="similarity">
    <text evidence="2">Belongs to the eukaryotic/archaeal PrmC-related family.</text>
</comment>
<evidence type="ECO:0000256" key="13">
    <source>
        <dbReference type="ARBA" id="ARBA00080992"/>
    </source>
</evidence>
<dbReference type="FunFam" id="3.40.50.150:FF:000077">
    <property type="entry name" value="HemK methyltransferase family member 2"/>
    <property type="match status" value="1"/>
</dbReference>
<dbReference type="SUPFAM" id="SSF53335">
    <property type="entry name" value="S-adenosyl-L-methionine-dependent methyltransferases"/>
    <property type="match status" value="1"/>
</dbReference>
<comment type="function">
    <text evidence="9">Methyltransferase that can methylate proteins and, to a lower extent, arsenic. Catalytic subunit of a heterodimer with TRMT112, which monomethylates 'Lys-12' of histone H4 (H4K12me1), a modification present at the promoters of numerous genes encoding cell cycle regulators. Catalytic subunit of a heterodimer with TRMT112, which catalyzes N5-methylation of Glu residue of proteins with a Gly-Gln-Xaa-Xaa-Xaa-Arg motif. Methylates ETF1 on 'Gln-185'; ETF1 needs to be complexed to ERF3 in its GTP-bound form to be efficiently methylated. May also play a role in the modulation of arsenic-induced toxicity by mediating the conversion of monomethylarsonous acid (3+) into the less toxic dimethylarsonic acid. It however only plays a limited role in arsenic metabolism compared with AS3MT.</text>
</comment>
<evidence type="ECO:0000256" key="16">
    <source>
        <dbReference type="ARBA" id="ARBA00093667"/>
    </source>
</evidence>
<dbReference type="PROSITE" id="PS00092">
    <property type="entry name" value="N6_MTASE"/>
    <property type="match status" value="1"/>
</dbReference>
<dbReference type="GO" id="GO:0032259">
    <property type="term" value="P:methylation"/>
    <property type="evidence" value="ECO:0007669"/>
    <property type="project" value="UniProtKB-KW"/>
</dbReference>